<dbReference type="InterPro" id="IPR011701">
    <property type="entry name" value="MFS"/>
</dbReference>
<gene>
    <name evidence="7" type="ORF">HNR61_005818</name>
</gene>
<dbReference type="Gene3D" id="1.20.1250.20">
    <property type="entry name" value="MFS general substrate transporter like domains"/>
    <property type="match status" value="1"/>
</dbReference>
<feature type="domain" description="Major facilitator superfamily (MFS) profile" evidence="6">
    <location>
        <begin position="23"/>
        <end position="401"/>
    </location>
</feature>
<evidence type="ECO:0000256" key="4">
    <source>
        <dbReference type="ARBA" id="ARBA00023136"/>
    </source>
</evidence>
<dbReference type="PANTHER" id="PTHR42910:SF1">
    <property type="entry name" value="MAJOR FACILITATOR SUPERFAMILY (MFS) PROFILE DOMAIN-CONTAINING PROTEIN"/>
    <property type="match status" value="1"/>
</dbReference>
<comment type="caution">
    <text evidence="7">The sequence shown here is derived from an EMBL/GenBank/DDBJ whole genome shotgun (WGS) entry which is preliminary data.</text>
</comment>
<dbReference type="CDD" id="cd17324">
    <property type="entry name" value="MFS_NepI_like"/>
    <property type="match status" value="1"/>
</dbReference>
<dbReference type="EMBL" id="JACJIA010000008">
    <property type="protein sequence ID" value="MBA8954164.1"/>
    <property type="molecule type" value="Genomic_DNA"/>
</dbReference>
<feature type="transmembrane region" description="Helical" evidence="5">
    <location>
        <begin position="350"/>
        <end position="372"/>
    </location>
</feature>
<dbReference type="AlphaFoldDB" id="A0A7W3QP12"/>
<feature type="transmembrane region" description="Helical" evidence="5">
    <location>
        <begin position="54"/>
        <end position="77"/>
    </location>
</feature>
<dbReference type="Pfam" id="PF07690">
    <property type="entry name" value="MFS_1"/>
    <property type="match status" value="1"/>
</dbReference>
<dbReference type="PANTHER" id="PTHR42910">
    <property type="entry name" value="TRANSPORTER SCO4007-RELATED"/>
    <property type="match status" value="1"/>
</dbReference>
<evidence type="ECO:0000256" key="1">
    <source>
        <dbReference type="ARBA" id="ARBA00004651"/>
    </source>
</evidence>
<keyword evidence="4 5" id="KW-0472">Membrane</keyword>
<feature type="transmembrane region" description="Helical" evidence="5">
    <location>
        <begin position="146"/>
        <end position="164"/>
    </location>
</feature>
<dbReference type="RefSeq" id="WP_182846272.1">
    <property type="nucleotide sequence ID" value="NZ_BAAALP010000001.1"/>
</dbReference>
<dbReference type="GO" id="GO:0022857">
    <property type="term" value="F:transmembrane transporter activity"/>
    <property type="evidence" value="ECO:0007669"/>
    <property type="project" value="InterPro"/>
</dbReference>
<evidence type="ECO:0000256" key="5">
    <source>
        <dbReference type="SAM" id="Phobius"/>
    </source>
</evidence>
<feature type="transmembrane region" description="Helical" evidence="5">
    <location>
        <begin position="176"/>
        <end position="196"/>
    </location>
</feature>
<protein>
    <submittedName>
        <fullName evidence="7">Putative MFS family arabinose efflux permease</fullName>
    </submittedName>
</protein>
<dbReference type="PROSITE" id="PS50850">
    <property type="entry name" value="MFS"/>
    <property type="match status" value="1"/>
</dbReference>
<evidence type="ECO:0000313" key="7">
    <source>
        <dbReference type="EMBL" id="MBA8954164.1"/>
    </source>
</evidence>
<feature type="transmembrane region" description="Helical" evidence="5">
    <location>
        <begin position="256"/>
        <end position="278"/>
    </location>
</feature>
<accession>A0A7W3QP12</accession>
<evidence type="ECO:0000256" key="3">
    <source>
        <dbReference type="ARBA" id="ARBA00022989"/>
    </source>
</evidence>
<evidence type="ECO:0000259" key="6">
    <source>
        <dbReference type="PROSITE" id="PS50850"/>
    </source>
</evidence>
<dbReference type="InterPro" id="IPR036259">
    <property type="entry name" value="MFS_trans_sf"/>
</dbReference>
<keyword evidence="8" id="KW-1185">Reference proteome</keyword>
<reference evidence="7 8" key="1">
    <citation type="submission" date="2020-08" db="EMBL/GenBank/DDBJ databases">
        <title>Genomic Encyclopedia of Type Strains, Phase IV (KMG-IV): sequencing the most valuable type-strain genomes for metagenomic binning, comparative biology and taxonomic classification.</title>
        <authorList>
            <person name="Goeker M."/>
        </authorList>
    </citation>
    <scope>NUCLEOTIDE SEQUENCE [LARGE SCALE GENOMIC DNA]</scope>
    <source>
        <strain evidence="7 8">DSM 44197</strain>
    </source>
</reference>
<feature type="transmembrane region" description="Helical" evidence="5">
    <location>
        <begin position="228"/>
        <end position="250"/>
    </location>
</feature>
<evidence type="ECO:0000313" key="8">
    <source>
        <dbReference type="Proteomes" id="UP000572680"/>
    </source>
</evidence>
<dbReference type="SUPFAM" id="SSF103473">
    <property type="entry name" value="MFS general substrate transporter"/>
    <property type="match status" value="1"/>
</dbReference>
<feature type="transmembrane region" description="Helical" evidence="5">
    <location>
        <begin position="378"/>
        <end position="396"/>
    </location>
</feature>
<proteinExistence type="predicted"/>
<keyword evidence="3 5" id="KW-1133">Transmembrane helix</keyword>
<evidence type="ECO:0000256" key="2">
    <source>
        <dbReference type="ARBA" id="ARBA00022692"/>
    </source>
</evidence>
<feature type="transmembrane region" description="Helical" evidence="5">
    <location>
        <begin position="21"/>
        <end position="42"/>
    </location>
</feature>
<dbReference type="Proteomes" id="UP000572680">
    <property type="component" value="Unassembled WGS sequence"/>
</dbReference>
<keyword evidence="2 5" id="KW-0812">Transmembrane</keyword>
<feature type="transmembrane region" description="Helical" evidence="5">
    <location>
        <begin position="314"/>
        <end position="338"/>
    </location>
</feature>
<organism evidence="7 8">
    <name type="scientific">Actinomadura namibiensis</name>
    <dbReference type="NCBI Taxonomy" id="182080"/>
    <lineage>
        <taxon>Bacteria</taxon>
        <taxon>Bacillati</taxon>
        <taxon>Actinomycetota</taxon>
        <taxon>Actinomycetes</taxon>
        <taxon>Streptosporangiales</taxon>
        <taxon>Thermomonosporaceae</taxon>
        <taxon>Actinomadura</taxon>
    </lineage>
</organism>
<feature type="transmembrane region" description="Helical" evidence="5">
    <location>
        <begin position="290"/>
        <end position="308"/>
    </location>
</feature>
<comment type="subcellular location">
    <subcellularLocation>
        <location evidence="1">Cell membrane</location>
        <topology evidence="1">Multi-pass membrane protein</topology>
    </subcellularLocation>
</comment>
<dbReference type="InterPro" id="IPR020846">
    <property type="entry name" value="MFS_dom"/>
</dbReference>
<feature type="transmembrane region" description="Helical" evidence="5">
    <location>
        <begin position="113"/>
        <end position="139"/>
    </location>
</feature>
<feature type="transmembrane region" description="Helical" evidence="5">
    <location>
        <begin position="89"/>
        <end position="107"/>
    </location>
</feature>
<name>A0A7W3QP12_ACTNM</name>
<sequence>MTTIALRTRPAETRQAAGLGRGLLFLMSAATGLSVASNYFAHPLLDLFSRELNLGTSMAAMIVTAAQIGYGAGLLLLVPLGDLLERRKLAVGLFMVTAASLLVSATAPNGAVLLAGTVLTAFASVAAQVLVPFAAALAAPEQRGRVVGTVMTGLLLGALLSRTVSGGLSELGGWRTVYWVNALLMAAMAALLWRALPAMRSDAGLSYPALIKSTLLLFREEPVLRWRAGIGALSFAAFNGVWVALAFLLARPPYGWTEAAIGLFGLVGVGGPIAASMAGRQADRGGAQRVTGVGTLGMLASWGLLALGGSSLPWLLGGLILLSLAQQGLLVANQNVVYALRPEARNRLNAAFMTSNFVGGAAGSALVSVAWVNGGWSGVVLLGTVLSAGTVALWLLERARTKK</sequence>
<dbReference type="GO" id="GO:0005886">
    <property type="term" value="C:plasma membrane"/>
    <property type="evidence" value="ECO:0007669"/>
    <property type="project" value="UniProtKB-SubCell"/>
</dbReference>